<evidence type="ECO:0000256" key="1">
    <source>
        <dbReference type="SAM" id="MobiDB-lite"/>
    </source>
</evidence>
<dbReference type="Proteomes" id="UP000244069">
    <property type="component" value="Unassembled WGS sequence"/>
</dbReference>
<evidence type="ECO:0000313" key="4">
    <source>
        <dbReference type="Proteomes" id="UP000244069"/>
    </source>
</evidence>
<accession>A0A2T6BA29</accession>
<name>A0A2T6BA29_9RHOB</name>
<comment type="caution">
    <text evidence="3">The sequence shown here is derived from an EMBL/GenBank/DDBJ whole genome shotgun (WGS) entry which is preliminary data.</text>
</comment>
<feature type="signal peptide" evidence="2">
    <location>
        <begin position="1"/>
        <end position="25"/>
    </location>
</feature>
<feature type="region of interest" description="Disordered" evidence="1">
    <location>
        <begin position="22"/>
        <end position="51"/>
    </location>
</feature>
<keyword evidence="4" id="KW-1185">Reference proteome</keyword>
<keyword evidence="2" id="KW-0732">Signal</keyword>
<protein>
    <recommendedName>
        <fullName evidence="5">Lipoprotein</fullName>
    </recommendedName>
</protein>
<gene>
    <name evidence="3" type="ORF">C8N44_101210</name>
</gene>
<evidence type="ECO:0008006" key="5">
    <source>
        <dbReference type="Google" id="ProtNLM"/>
    </source>
</evidence>
<sequence>MRKIPVLVPALAALSLLSACGGAHTHGHERRPGDVYPLSSGEDGNRCSVRNPGALAPNTPCFP</sequence>
<feature type="chain" id="PRO_5015524757" description="Lipoprotein" evidence="2">
    <location>
        <begin position="26"/>
        <end position="63"/>
    </location>
</feature>
<dbReference type="AlphaFoldDB" id="A0A2T6BA29"/>
<dbReference type="EMBL" id="QBKN01000001">
    <property type="protein sequence ID" value="PTX52919.1"/>
    <property type="molecule type" value="Genomic_DNA"/>
</dbReference>
<evidence type="ECO:0000313" key="3">
    <source>
        <dbReference type="EMBL" id="PTX52919.1"/>
    </source>
</evidence>
<reference evidence="3 4" key="1">
    <citation type="submission" date="2018-04" db="EMBL/GenBank/DDBJ databases">
        <title>Genomic Encyclopedia of Archaeal and Bacterial Type Strains, Phase II (KMG-II): from individual species to whole genera.</title>
        <authorList>
            <person name="Goeker M."/>
        </authorList>
    </citation>
    <scope>NUCLEOTIDE SEQUENCE [LARGE SCALE GENOMIC DNA]</scope>
    <source>
        <strain evidence="3 4">DSM 29329</strain>
    </source>
</reference>
<dbReference type="PROSITE" id="PS51257">
    <property type="entry name" value="PROKAR_LIPOPROTEIN"/>
    <property type="match status" value="1"/>
</dbReference>
<evidence type="ECO:0000256" key="2">
    <source>
        <dbReference type="SAM" id="SignalP"/>
    </source>
</evidence>
<proteinExistence type="predicted"/>
<organism evidence="3 4">
    <name type="scientific">Allosediminivita pacifica</name>
    <dbReference type="NCBI Taxonomy" id="1267769"/>
    <lineage>
        <taxon>Bacteria</taxon>
        <taxon>Pseudomonadati</taxon>
        <taxon>Pseudomonadota</taxon>
        <taxon>Alphaproteobacteria</taxon>
        <taxon>Rhodobacterales</taxon>
        <taxon>Paracoccaceae</taxon>
        <taxon>Allosediminivita</taxon>
    </lineage>
</organism>